<dbReference type="PROSITE" id="PS50143">
    <property type="entry name" value="BIR_REPEAT_2"/>
    <property type="match status" value="2"/>
</dbReference>
<dbReference type="InterPro" id="IPR050784">
    <property type="entry name" value="IAP"/>
</dbReference>
<accession>A0ABM1VQY5</accession>
<sequence length="539" mass="60423">MASASFMERLRTFHSPLPQNFVSLLSNTPIKFAEAGWERADNIPNASDELVCRSCSVRHSGWSGEPPLAVHRTRSPNCPFLNTPPTVPLHFVATSSSSEVNVEDVQEPETIFSICSSCDANNEETLKRKLFPNRLNNNHSFAKYGRRQAIVHPFKPLAGDYPMLFESLRRTTYDIPSSTEAAKWSKEGFIMISSLCAKCVFCGLQIEFNVCIDIGDVHKEKSPECPFVCHFDVGNITSEEQRSILEKERSKHFADMNEGNSSVVKQYSIMYPEFESPTDRSGTFDLWPKILKTMFSLDVMVDAGFYCTGHNDMVRCFSCGVELFDWMPGADPLTQHARASPSCFFLQHNKGQEFINNAQQQELVVGVKQDSRAQDLEAAASPTTEIISATPPSATSSTPKPSPPPAGPRPYLDLESISAARARGYSTEQISDAIITFFYLTCGQFPDSPLLLGLLKAGTDNHKTLCDKTQENLDIKSEVKAKETEIQAKDTEIQAKDTEIQAKDTEIQAKERELQRQRFERHWRELAVKTELEQVSHNL</sequence>
<feature type="coiled-coil region" evidence="1">
    <location>
        <begin position="481"/>
        <end position="520"/>
    </location>
</feature>
<keyword evidence="1" id="KW-0175">Coiled coil</keyword>
<keyword evidence="3" id="KW-1185">Reference proteome</keyword>
<dbReference type="InterPro" id="IPR001370">
    <property type="entry name" value="BIR_rpt"/>
</dbReference>
<dbReference type="CDD" id="cd00022">
    <property type="entry name" value="BIR"/>
    <property type="match status" value="1"/>
</dbReference>
<evidence type="ECO:0000313" key="4">
    <source>
        <dbReference type="RefSeq" id="XP_035824827.1"/>
    </source>
</evidence>
<dbReference type="GeneID" id="101848737"/>
<name>A0ABM1VQY5_APLCA</name>
<evidence type="ECO:0000256" key="2">
    <source>
        <dbReference type="SAM" id="MobiDB-lite"/>
    </source>
</evidence>
<dbReference type="RefSeq" id="XP_035824827.1">
    <property type="nucleotide sequence ID" value="XM_035968934.1"/>
</dbReference>
<dbReference type="Pfam" id="PF00653">
    <property type="entry name" value="BIR"/>
    <property type="match status" value="2"/>
</dbReference>
<evidence type="ECO:0000313" key="3">
    <source>
        <dbReference type="Proteomes" id="UP000694888"/>
    </source>
</evidence>
<dbReference type="PANTHER" id="PTHR10044:SF139">
    <property type="entry name" value="DEATH-ASSOCIATED INHIBITOR OF APOPTOSIS 2"/>
    <property type="match status" value="1"/>
</dbReference>
<dbReference type="PANTHER" id="PTHR10044">
    <property type="entry name" value="INHIBITOR OF APOPTOSIS"/>
    <property type="match status" value="1"/>
</dbReference>
<gene>
    <name evidence="4" type="primary">LOC101848737</name>
</gene>
<dbReference type="SMART" id="SM00238">
    <property type="entry name" value="BIR"/>
    <property type="match status" value="2"/>
</dbReference>
<reference evidence="4" key="1">
    <citation type="submission" date="2025-08" db="UniProtKB">
        <authorList>
            <consortium name="RefSeq"/>
        </authorList>
    </citation>
    <scope>IDENTIFICATION</scope>
</reference>
<organism evidence="3 4">
    <name type="scientific">Aplysia californica</name>
    <name type="common">California sea hare</name>
    <dbReference type="NCBI Taxonomy" id="6500"/>
    <lineage>
        <taxon>Eukaryota</taxon>
        <taxon>Metazoa</taxon>
        <taxon>Spiralia</taxon>
        <taxon>Lophotrochozoa</taxon>
        <taxon>Mollusca</taxon>
        <taxon>Gastropoda</taxon>
        <taxon>Heterobranchia</taxon>
        <taxon>Euthyneura</taxon>
        <taxon>Tectipleura</taxon>
        <taxon>Aplysiida</taxon>
        <taxon>Aplysioidea</taxon>
        <taxon>Aplysiidae</taxon>
        <taxon>Aplysia</taxon>
    </lineage>
</organism>
<feature type="compositionally biased region" description="Low complexity" evidence="2">
    <location>
        <begin position="388"/>
        <end position="399"/>
    </location>
</feature>
<feature type="region of interest" description="Disordered" evidence="2">
    <location>
        <begin position="375"/>
        <end position="412"/>
    </location>
</feature>
<dbReference type="Gene3D" id="1.10.1170.10">
    <property type="entry name" value="Inhibitor Of Apoptosis Protein (2mihbC-IAP-1), Chain A"/>
    <property type="match status" value="3"/>
</dbReference>
<dbReference type="Proteomes" id="UP000694888">
    <property type="component" value="Unplaced"/>
</dbReference>
<dbReference type="SUPFAM" id="SSF57924">
    <property type="entry name" value="Inhibitor of apoptosis (IAP) repeat"/>
    <property type="match status" value="3"/>
</dbReference>
<protein>
    <submittedName>
        <fullName evidence="4">E3 ubiquitin-protein ligase XIAP isoform X1</fullName>
    </submittedName>
</protein>
<proteinExistence type="predicted"/>
<evidence type="ECO:0000256" key="1">
    <source>
        <dbReference type="SAM" id="Coils"/>
    </source>
</evidence>